<dbReference type="PANTHER" id="PTHR21174">
    <property type="match status" value="1"/>
</dbReference>
<dbReference type="AlphaFoldDB" id="A0AAT9HY35"/>
<dbReference type="InterPro" id="IPR009218">
    <property type="entry name" value="HD_phosphohydro"/>
</dbReference>
<dbReference type="Gene3D" id="1.10.3210.10">
    <property type="entry name" value="Hypothetical protein af1432"/>
    <property type="match status" value="1"/>
</dbReference>
<reference evidence="2" key="1">
    <citation type="submission" date="2024-06" db="EMBL/GenBank/DDBJ databases">
        <authorList>
            <consortium name="consrtm"/>
            <person name="Uemura M."/>
            <person name="Terahara T."/>
        </authorList>
    </citation>
    <scope>NUCLEOTIDE SEQUENCE</scope>
    <source>
        <strain evidence="2">KM77-8</strain>
    </source>
</reference>
<evidence type="ECO:0000313" key="2">
    <source>
        <dbReference type="EMBL" id="BFO22570.1"/>
    </source>
</evidence>
<feature type="region of interest" description="Disordered" evidence="1">
    <location>
        <begin position="432"/>
        <end position="568"/>
    </location>
</feature>
<dbReference type="PANTHER" id="PTHR21174:SF0">
    <property type="entry name" value="HD PHOSPHOHYDROLASE FAMILY PROTEIN-RELATED"/>
    <property type="match status" value="1"/>
</dbReference>
<reference evidence="2" key="2">
    <citation type="submission" date="2024-07" db="EMBL/GenBank/DDBJ databases">
        <title>Streptomyces haneummycinica sp. nov., a new antibiotic-producing actinobacterium isolated from marine sediment.</title>
        <authorList>
            <person name="Uemura M."/>
            <person name="Hamada M."/>
            <person name="Hirano S."/>
            <person name="Kobayashi K."/>
            <person name="Ohshiro T."/>
            <person name="Kobayashi T."/>
            <person name="Terahara T."/>
        </authorList>
    </citation>
    <scope>NUCLEOTIDE SEQUENCE</scope>
    <source>
        <strain evidence="2">KM77-8</strain>
    </source>
</reference>
<feature type="compositionally biased region" description="Low complexity" evidence="1">
    <location>
        <begin position="473"/>
        <end position="492"/>
    </location>
</feature>
<evidence type="ECO:0008006" key="3">
    <source>
        <dbReference type="Google" id="ProtNLM"/>
    </source>
</evidence>
<dbReference type="EMBL" id="AP035768">
    <property type="protein sequence ID" value="BFO22570.1"/>
    <property type="molecule type" value="Genomic_DNA"/>
</dbReference>
<name>A0AAT9HY35_9ACTN</name>
<protein>
    <recommendedName>
        <fullName evidence="3">Metal-dependent HD superfamily phosphohydrolase</fullName>
    </recommendedName>
</protein>
<feature type="compositionally biased region" description="Basic residues" evidence="1">
    <location>
        <begin position="517"/>
        <end position="530"/>
    </location>
</feature>
<accession>A0AAT9HY35</accession>
<sequence>MADTDALRSRFARALEGARGAGGGPDPLPYAEALLRRWSEPQRRYHTLTHLTAVLDHVDTLAEHADDPDVVRLAAWFHDAVYLPERSENEERSARLAERALPEAGVSAERTAEAARLVRLTVTHDPGDGDRDGQVLCDADLAILAAPPSSYAAYTAAVRAEYHFVPDEAFRAGRADVLRQLLALPRLFRTPYGRSTGRPPPAATCAASWKCCRPRRRRRPSLRGMHDFGAEQVEEAVADCVAVLGAVTDRDWRQVRAGRLEWDCRRTAAHIASDLIAYAGQIAGRTQGAYTPFEINLDGREGGLDPADNAGCLQVITATGALLAAAVRTTPRAVRAFHPFPFRHASREGFATMGVAEVLLHTHDIAEGTGIPYAPRAELASFVLTRIFPQVEPGPTPWETLLWATGRGELPGREPVTRWHWTNNPVLRSERLLLEGSPRGRGRTGPRRRRRPPLGGLGAVRGHARGRRDAGQAVRGGRLPPRVGDVRPGPARGRPRGGRDGLPRRPGRGRQCGDRLRPRRGRPRQRLRHRGAADPVGVGAHPGRRTQGRRRRRRGNVPSQKVVTRAGFTEVSRREGQISYELRG</sequence>
<feature type="compositionally biased region" description="Basic residues" evidence="1">
    <location>
        <begin position="542"/>
        <end position="555"/>
    </location>
</feature>
<feature type="compositionally biased region" description="Basic residues" evidence="1">
    <location>
        <begin position="440"/>
        <end position="452"/>
    </location>
</feature>
<evidence type="ECO:0000256" key="1">
    <source>
        <dbReference type="SAM" id="MobiDB-lite"/>
    </source>
</evidence>
<proteinExistence type="predicted"/>
<organism evidence="2">
    <name type="scientific">Streptomyces haneummycinicus</name>
    <dbReference type="NCBI Taxonomy" id="3074435"/>
    <lineage>
        <taxon>Bacteria</taxon>
        <taxon>Bacillati</taxon>
        <taxon>Actinomycetota</taxon>
        <taxon>Actinomycetes</taxon>
        <taxon>Kitasatosporales</taxon>
        <taxon>Streptomycetaceae</taxon>
        <taxon>Streptomyces</taxon>
    </lineage>
</organism>
<dbReference type="SUPFAM" id="SSF109604">
    <property type="entry name" value="HD-domain/PDEase-like"/>
    <property type="match status" value="1"/>
</dbReference>
<gene>
    <name evidence="2" type="ORF">SHKM778_89580</name>
</gene>